<dbReference type="Proteomes" id="UP000324194">
    <property type="component" value="Chromosome 1"/>
</dbReference>
<dbReference type="Gene3D" id="3.55.40.10">
    <property type="entry name" value="minor pseudopilin epsh domain"/>
    <property type="match status" value="1"/>
</dbReference>
<dbReference type="GO" id="GO:0005886">
    <property type="term" value="C:plasma membrane"/>
    <property type="evidence" value="ECO:0007669"/>
    <property type="project" value="UniProtKB-SubCell"/>
</dbReference>
<dbReference type="InterPro" id="IPR012902">
    <property type="entry name" value="N_methyl_site"/>
</dbReference>
<keyword evidence="4" id="KW-0488">Methylation</keyword>
<dbReference type="AlphaFoldDB" id="A0A5E4PEY3"/>
<dbReference type="GO" id="GO:0015628">
    <property type="term" value="P:protein secretion by the type II secretion system"/>
    <property type="evidence" value="ECO:0007669"/>
    <property type="project" value="InterPro"/>
</dbReference>
<dbReference type="SUPFAM" id="SSF54523">
    <property type="entry name" value="Pili subunits"/>
    <property type="match status" value="1"/>
</dbReference>
<keyword evidence="7 11" id="KW-1133">Transmembrane helix</keyword>
<evidence type="ECO:0000256" key="2">
    <source>
        <dbReference type="ARBA" id="ARBA00021549"/>
    </source>
</evidence>
<feature type="compositionally biased region" description="Basic and acidic residues" evidence="10">
    <location>
        <begin position="122"/>
        <end position="134"/>
    </location>
</feature>
<evidence type="ECO:0000313" key="13">
    <source>
        <dbReference type="Proteomes" id="UP000324194"/>
    </source>
</evidence>
<reference evidence="12 13" key="1">
    <citation type="submission" date="2019-08" db="EMBL/GenBank/DDBJ databases">
        <authorList>
            <person name="Guy L."/>
        </authorList>
    </citation>
    <scope>NUCLEOTIDE SEQUENCE [LARGE SCALE GENOMIC DNA]</scope>
    <source>
        <strain evidence="12 13">SGT-108</strain>
    </source>
</reference>
<dbReference type="PRINTS" id="PR00885">
    <property type="entry name" value="BCTERIALGSPH"/>
</dbReference>
<keyword evidence="5" id="KW-0997">Cell inner membrane</keyword>
<dbReference type="RefSeq" id="WP_172622691.1">
    <property type="nucleotide sequence ID" value="NZ_LR699119.1"/>
</dbReference>
<evidence type="ECO:0000256" key="7">
    <source>
        <dbReference type="ARBA" id="ARBA00022989"/>
    </source>
</evidence>
<dbReference type="EMBL" id="LR699119">
    <property type="protein sequence ID" value="VVC75072.1"/>
    <property type="molecule type" value="Genomic_DNA"/>
</dbReference>
<dbReference type="PROSITE" id="PS00409">
    <property type="entry name" value="PROKAR_NTER_METHYL"/>
    <property type="match status" value="1"/>
</dbReference>
<keyword evidence="8 11" id="KW-0472">Membrane</keyword>
<dbReference type="Pfam" id="PF07963">
    <property type="entry name" value="N_methyl"/>
    <property type="match status" value="1"/>
</dbReference>
<dbReference type="InterPro" id="IPR045584">
    <property type="entry name" value="Pilin-like"/>
</dbReference>
<evidence type="ECO:0000256" key="5">
    <source>
        <dbReference type="ARBA" id="ARBA00022519"/>
    </source>
</evidence>
<feature type="region of interest" description="Disordered" evidence="10">
    <location>
        <begin position="118"/>
        <end position="141"/>
    </location>
</feature>
<accession>A0A5E4PEY3</accession>
<sequence>MKRQCGRSAGGFTLIEILVVIFIISIVTSVALLTVSRNENRQIESFTHELVQLVTLAEEQAMLQPVVLGLALDEQSYQFSTFQPGEGEKKPSWTLFQDKMLGPHRIPEGIQLGVEISGQRQAAERDDNQDEEGKPAAPQVIISTNGDITPFTIYVGKRGKKPRYVITGDADGRVTSKLLS</sequence>
<dbReference type="InterPro" id="IPR002416">
    <property type="entry name" value="T2SS_protein-GspH"/>
</dbReference>
<comment type="subcellular location">
    <subcellularLocation>
        <location evidence="1">Cell inner membrane</location>
        <topology evidence="1">Single-pass membrane protein</topology>
    </subcellularLocation>
</comment>
<keyword evidence="6 11" id="KW-0812">Transmembrane</keyword>
<name>A0A5E4PEY3_9COXI</name>
<evidence type="ECO:0000256" key="6">
    <source>
        <dbReference type="ARBA" id="ARBA00022692"/>
    </source>
</evidence>
<dbReference type="KEGG" id="asip:AQUSIP_03480"/>
<evidence type="ECO:0000256" key="1">
    <source>
        <dbReference type="ARBA" id="ARBA00004377"/>
    </source>
</evidence>
<proteinExistence type="predicted"/>
<evidence type="ECO:0000256" key="4">
    <source>
        <dbReference type="ARBA" id="ARBA00022481"/>
    </source>
</evidence>
<evidence type="ECO:0000256" key="9">
    <source>
        <dbReference type="ARBA" id="ARBA00030775"/>
    </source>
</evidence>
<evidence type="ECO:0000256" key="8">
    <source>
        <dbReference type="ARBA" id="ARBA00023136"/>
    </source>
</evidence>
<keyword evidence="3" id="KW-1003">Cell membrane</keyword>
<gene>
    <name evidence="12" type="primary">epsH</name>
    <name evidence="12" type="ORF">AQUSIP_03480</name>
</gene>
<evidence type="ECO:0000256" key="10">
    <source>
        <dbReference type="SAM" id="MobiDB-lite"/>
    </source>
</evidence>
<dbReference type="NCBIfam" id="TIGR01708">
    <property type="entry name" value="typeII_sec_gspH"/>
    <property type="match status" value="1"/>
</dbReference>
<dbReference type="NCBIfam" id="TIGR02532">
    <property type="entry name" value="IV_pilin_GFxxxE"/>
    <property type="match status" value="1"/>
</dbReference>
<evidence type="ECO:0000256" key="11">
    <source>
        <dbReference type="SAM" id="Phobius"/>
    </source>
</evidence>
<keyword evidence="13" id="KW-1185">Reference proteome</keyword>
<dbReference type="InterPro" id="IPR049875">
    <property type="entry name" value="TypeII_GspH"/>
</dbReference>
<dbReference type="GO" id="GO:0015627">
    <property type="term" value="C:type II protein secretion system complex"/>
    <property type="evidence" value="ECO:0007669"/>
    <property type="project" value="InterPro"/>
</dbReference>
<organism evidence="12 13">
    <name type="scientific">Aquicella siphonis</name>
    <dbReference type="NCBI Taxonomy" id="254247"/>
    <lineage>
        <taxon>Bacteria</taxon>
        <taxon>Pseudomonadati</taxon>
        <taxon>Pseudomonadota</taxon>
        <taxon>Gammaproteobacteria</taxon>
        <taxon>Legionellales</taxon>
        <taxon>Coxiellaceae</taxon>
        <taxon>Aquicella</taxon>
    </lineage>
</organism>
<evidence type="ECO:0000256" key="3">
    <source>
        <dbReference type="ARBA" id="ARBA00022475"/>
    </source>
</evidence>
<evidence type="ECO:0000313" key="12">
    <source>
        <dbReference type="EMBL" id="VVC75072.1"/>
    </source>
</evidence>
<feature type="transmembrane region" description="Helical" evidence="11">
    <location>
        <begin position="12"/>
        <end position="35"/>
    </location>
</feature>
<protein>
    <recommendedName>
        <fullName evidence="2">Type II secretion system protein H</fullName>
    </recommendedName>
    <alternativeName>
        <fullName evidence="9">General secretion pathway protein H</fullName>
    </alternativeName>
</protein>